<dbReference type="AlphaFoldDB" id="A0A976FRL7"/>
<dbReference type="PANTHER" id="PTHR18952:SF265">
    <property type="entry name" value="CARBONIC ANHYDRASE"/>
    <property type="match status" value="1"/>
</dbReference>
<dbReference type="PANTHER" id="PTHR18952">
    <property type="entry name" value="CARBONIC ANHYDRASE"/>
    <property type="match status" value="1"/>
</dbReference>
<reference evidence="9 10" key="1">
    <citation type="journal article" date="2021" name="Genome Biol.">
        <title>AFLAP: assembly-free linkage analysis pipeline using k-mers from genome sequencing data.</title>
        <authorList>
            <person name="Fletcher K."/>
            <person name="Zhang L."/>
            <person name="Gil J."/>
            <person name="Han R."/>
            <person name="Cavanaugh K."/>
            <person name="Michelmore R."/>
        </authorList>
    </citation>
    <scope>NUCLEOTIDE SEQUENCE [LARGE SCALE GENOMIC DNA]</scope>
    <source>
        <strain evidence="9 10">SF5</strain>
    </source>
</reference>
<gene>
    <name evidence="9" type="ORF">CCR75_001788</name>
</gene>
<name>A0A976FRL7_BRELC</name>
<comment type="catalytic activity">
    <reaction evidence="6">
        <text>hydrogencarbonate + H(+) = CO2 + H2O</text>
        <dbReference type="Rhea" id="RHEA:10748"/>
        <dbReference type="ChEBI" id="CHEBI:15377"/>
        <dbReference type="ChEBI" id="CHEBI:15378"/>
        <dbReference type="ChEBI" id="CHEBI:16526"/>
        <dbReference type="ChEBI" id="CHEBI:17544"/>
        <dbReference type="EC" id="4.2.1.1"/>
    </reaction>
</comment>
<keyword evidence="10" id="KW-1185">Reference proteome</keyword>
<comment type="similarity">
    <text evidence="1">Belongs to the alpha-carbonic anhydrase family.</text>
</comment>
<organism evidence="9 10">
    <name type="scientific">Bremia lactucae</name>
    <name type="common">Lettuce downy mildew</name>
    <dbReference type="NCBI Taxonomy" id="4779"/>
    <lineage>
        <taxon>Eukaryota</taxon>
        <taxon>Sar</taxon>
        <taxon>Stramenopiles</taxon>
        <taxon>Oomycota</taxon>
        <taxon>Peronosporomycetes</taxon>
        <taxon>Peronosporales</taxon>
        <taxon>Peronosporaceae</taxon>
        <taxon>Bremia</taxon>
    </lineage>
</organism>
<evidence type="ECO:0000256" key="1">
    <source>
        <dbReference type="ARBA" id="ARBA00010718"/>
    </source>
</evidence>
<evidence type="ECO:0000256" key="2">
    <source>
        <dbReference type="ARBA" id="ARBA00012925"/>
    </source>
</evidence>
<dbReference type="GO" id="GO:0004089">
    <property type="term" value="F:carbonate dehydratase activity"/>
    <property type="evidence" value="ECO:0007669"/>
    <property type="project" value="UniProtKB-EC"/>
</dbReference>
<sequence>MKCIASIAAALVIHDLFVSAIDFSGPVVQNTKPARWGYRISDPRMVDCDRWADQWETCGGVRQSPINIVPSKTVQRQKNPLVFSGMCSHFNLSAPHEPLQANQLGGNCGVYLQDVFYMLAHFHLHAPSEHTINGKAMSGEIHFVHKSSVSDDLLVIGVFLVIDVTSDPWLAPLLDALEQVNSAAQTEAVLVQL</sequence>
<dbReference type="Pfam" id="PF00194">
    <property type="entry name" value="Carb_anhydrase"/>
    <property type="match status" value="1"/>
</dbReference>
<dbReference type="InterPro" id="IPR001148">
    <property type="entry name" value="CA_dom"/>
</dbReference>
<feature type="signal peptide" evidence="7">
    <location>
        <begin position="1"/>
        <end position="20"/>
    </location>
</feature>
<dbReference type="SUPFAM" id="SSF51069">
    <property type="entry name" value="Carbonic anhydrase"/>
    <property type="match status" value="1"/>
</dbReference>
<evidence type="ECO:0000259" key="8">
    <source>
        <dbReference type="PROSITE" id="PS51144"/>
    </source>
</evidence>
<evidence type="ECO:0000256" key="4">
    <source>
        <dbReference type="ARBA" id="ARBA00022833"/>
    </source>
</evidence>
<comment type="caution">
    <text evidence="9">The sequence shown here is derived from an EMBL/GenBank/DDBJ whole genome shotgun (WGS) entry which is preliminary data.</text>
</comment>
<keyword evidence="4" id="KW-0862">Zinc</keyword>
<proteinExistence type="inferred from homology"/>
<dbReference type="InterPro" id="IPR041891">
    <property type="entry name" value="Alpha_CA_prokaryot-like"/>
</dbReference>
<dbReference type="InterPro" id="IPR036398">
    <property type="entry name" value="CA_dom_sf"/>
</dbReference>
<keyword evidence="3" id="KW-0479">Metal-binding</keyword>
<dbReference type="Proteomes" id="UP000294530">
    <property type="component" value="Unassembled WGS sequence"/>
</dbReference>
<dbReference type="Gene3D" id="3.10.200.10">
    <property type="entry name" value="Alpha carbonic anhydrase"/>
    <property type="match status" value="1"/>
</dbReference>
<evidence type="ECO:0000313" key="9">
    <source>
        <dbReference type="EMBL" id="TDH71588.1"/>
    </source>
</evidence>
<evidence type="ECO:0000256" key="3">
    <source>
        <dbReference type="ARBA" id="ARBA00022723"/>
    </source>
</evidence>
<dbReference type="EMBL" id="SHOA02000015">
    <property type="protein sequence ID" value="TDH71588.1"/>
    <property type="molecule type" value="Genomic_DNA"/>
</dbReference>
<dbReference type="PROSITE" id="PS51144">
    <property type="entry name" value="ALPHA_CA_2"/>
    <property type="match status" value="1"/>
</dbReference>
<dbReference type="InterPro" id="IPR023561">
    <property type="entry name" value="Carbonic_anhydrase_a-class"/>
</dbReference>
<keyword evidence="7" id="KW-0732">Signal</keyword>
<accession>A0A976FRL7</accession>
<feature type="domain" description="Alpha-carbonic anhydrase" evidence="8">
    <location>
        <begin position="34"/>
        <end position="193"/>
    </location>
</feature>
<evidence type="ECO:0000256" key="6">
    <source>
        <dbReference type="ARBA" id="ARBA00048348"/>
    </source>
</evidence>
<dbReference type="OrthoDB" id="429145at2759"/>
<protein>
    <recommendedName>
        <fullName evidence="2">carbonic anhydrase</fullName>
        <ecNumber evidence="2">4.2.1.1</ecNumber>
    </recommendedName>
</protein>
<dbReference type="GeneID" id="94345560"/>
<keyword evidence="5" id="KW-0456">Lyase</keyword>
<evidence type="ECO:0000313" key="10">
    <source>
        <dbReference type="Proteomes" id="UP000294530"/>
    </source>
</evidence>
<dbReference type="GO" id="GO:0008270">
    <property type="term" value="F:zinc ion binding"/>
    <property type="evidence" value="ECO:0007669"/>
    <property type="project" value="InterPro"/>
</dbReference>
<dbReference type="SMART" id="SM01057">
    <property type="entry name" value="Carb_anhydrase"/>
    <property type="match status" value="1"/>
</dbReference>
<dbReference type="KEGG" id="blac:94345560"/>
<dbReference type="EC" id="4.2.1.1" evidence="2"/>
<evidence type="ECO:0000256" key="7">
    <source>
        <dbReference type="SAM" id="SignalP"/>
    </source>
</evidence>
<feature type="chain" id="PRO_5037723157" description="carbonic anhydrase" evidence="7">
    <location>
        <begin position="21"/>
        <end position="193"/>
    </location>
</feature>
<dbReference type="CDD" id="cd03124">
    <property type="entry name" value="alpha_CA_prokaryotic_like"/>
    <property type="match status" value="1"/>
</dbReference>
<dbReference type="RefSeq" id="XP_067821087.1">
    <property type="nucleotide sequence ID" value="XM_067959889.1"/>
</dbReference>
<evidence type="ECO:0000256" key="5">
    <source>
        <dbReference type="ARBA" id="ARBA00023239"/>
    </source>
</evidence>